<keyword evidence="2" id="KW-0575">Peroxidase</keyword>
<dbReference type="PANTHER" id="PTHR34846:SF10">
    <property type="entry name" value="CYTOPLASMIC PROTEIN"/>
    <property type="match status" value="1"/>
</dbReference>
<keyword evidence="2" id="KW-0560">Oxidoreductase</keyword>
<dbReference type="NCBIfam" id="TIGR00778">
    <property type="entry name" value="ahpD_dom"/>
    <property type="match status" value="1"/>
</dbReference>
<protein>
    <submittedName>
        <fullName evidence="2">Alkylhydroperoxidase AhpD family core domain-containing protein</fullName>
    </submittedName>
</protein>
<dbReference type="Proteomes" id="UP000185003">
    <property type="component" value="Unassembled WGS sequence"/>
</dbReference>
<dbReference type="STRING" id="536979.SAMN04488055_0559"/>
<dbReference type="Pfam" id="PF02627">
    <property type="entry name" value="CMD"/>
    <property type="match status" value="1"/>
</dbReference>
<dbReference type="GO" id="GO:0051920">
    <property type="term" value="F:peroxiredoxin activity"/>
    <property type="evidence" value="ECO:0007669"/>
    <property type="project" value="InterPro"/>
</dbReference>
<dbReference type="PANTHER" id="PTHR34846">
    <property type="entry name" value="4-CARBOXYMUCONOLACTONE DECARBOXYLASE FAMILY PROTEIN (AFU_ORTHOLOGUE AFUA_6G11590)"/>
    <property type="match status" value="1"/>
</dbReference>
<sequence length="145" mass="16671">MKERFLLKDILPAAYNAMLGLYKFETTTGIAPLHRELIKIRASQINGCAYCLNKHIIEARELGETEQRIYLISVWRDAPQFSEQERTILAMTEEITFIHQKGLTEGTYQKALEHFGETGTAELLMHIITINAWNRIGISSHRIPE</sequence>
<dbReference type="InterPro" id="IPR003779">
    <property type="entry name" value="CMD-like"/>
</dbReference>
<dbReference type="InterPro" id="IPR004675">
    <property type="entry name" value="AhpD_core"/>
</dbReference>
<feature type="domain" description="Carboxymuconolactone decarboxylase-like" evidence="1">
    <location>
        <begin position="12"/>
        <end position="94"/>
    </location>
</feature>
<reference evidence="2 3" key="1">
    <citation type="submission" date="2016-11" db="EMBL/GenBank/DDBJ databases">
        <authorList>
            <person name="Jaros S."/>
            <person name="Januszkiewicz K."/>
            <person name="Wedrychowicz H."/>
        </authorList>
    </citation>
    <scope>NUCLEOTIDE SEQUENCE [LARGE SCALE GENOMIC DNA]</scope>
    <source>
        <strain evidence="2 3">DSM 24787</strain>
    </source>
</reference>
<gene>
    <name evidence="2" type="ORF">SAMN04488055_0559</name>
</gene>
<name>A0A1N6DAZ0_9BACT</name>
<dbReference type="Gene3D" id="1.20.1290.10">
    <property type="entry name" value="AhpD-like"/>
    <property type="match status" value="1"/>
</dbReference>
<proteinExistence type="predicted"/>
<accession>A0A1N6DAZ0</accession>
<dbReference type="OrthoDB" id="9801997at2"/>
<dbReference type="EMBL" id="FSRA01000001">
    <property type="protein sequence ID" value="SIN67965.1"/>
    <property type="molecule type" value="Genomic_DNA"/>
</dbReference>
<evidence type="ECO:0000313" key="2">
    <source>
        <dbReference type="EMBL" id="SIN67965.1"/>
    </source>
</evidence>
<evidence type="ECO:0000313" key="3">
    <source>
        <dbReference type="Proteomes" id="UP000185003"/>
    </source>
</evidence>
<organism evidence="2 3">
    <name type="scientific">Chitinophaga niabensis</name>
    <dbReference type="NCBI Taxonomy" id="536979"/>
    <lineage>
        <taxon>Bacteria</taxon>
        <taxon>Pseudomonadati</taxon>
        <taxon>Bacteroidota</taxon>
        <taxon>Chitinophagia</taxon>
        <taxon>Chitinophagales</taxon>
        <taxon>Chitinophagaceae</taxon>
        <taxon>Chitinophaga</taxon>
    </lineage>
</organism>
<dbReference type="InterPro" id="IPR029032">
    <property type="entry name" value="AhpD-like"/>
</dbReference>
<evidence type="ECO:0000259" key="1">
    <source>
        <dbReference type="Pfam" id="PF02627"/>
    </source>
</evidence>
<keyword evidence="3" id="KW-1185">Reference proteome</keyword>
<dbReference type="RefSeq" id="WP_074237681.1">
    <property type="nucleotide sequence ID" value="NZ_FSRA01000001.1"/>
</dbReference>
<dbReference type="AlphaFoldDB" id="A0A1N6DAZ0"/>
<dbReference type="SUPFAM" id="SSF69118">
    <property type="entry name" value="AhpD-like"/>
    <property type="match status" value="1"/>
</dbReference>